<sequence length="398" mass="43762">MKAMTRARTFLLSTMPAALAFALPPALISAAPSGLEGGPTVALRPLGDKAVVHVEGLDPADLRRLAEVDWDVRRWTALLSVSVEGQGPGQPSALGSYRVEAGVLRFEPRFPFVPGLRYRAVFHPGRLPGREDDGPAVTAEFALPRPAAVDPTVVRQIYPSRSTLPENLLKFYLHFSAPMSQGDVYDFIHLLDADGQEIEGAFLKLDEELWDREGLRLTLLVDPGRIKRDVGPREGFGPVLEAGKAYTLAIDARWPDAEGRPLDGPYRKAFRTTAADVDCPDVQAWRILPPAAGSVAPLVVESPEPLDQALFNRLLVVQGPDGRDLPGRAAVTDEERRWSFTPERPWRVGAHQLAIDAALEDLAGNNLRRPFELDVFEPVGRRIEARVIHRPFEVRSGP</sequence>
<dbReference type="EMBL" id="JARRAG010000001">
    <property type="protein sequence ID" value="MDG3002386.1"/>
    <property type="molecule type" value="Genomic_DNA"/>
</dbReference>
<dbReference type="Proteomes" id="UP001216907">
    <property type="component" value="Unassembled WGS sequence"/>
</dbReference>
<feature type="signal peptide" evidence="1">
    <location>
        <begin position="1"/>
        <end position="22"/>
    </location>
</feature>
<comment type="caution">
    <text evidence="2">The sequence shown here is derived from an EMBL/GenBank/DDBJ whole genome shotgun (WGS) entry which is preliminary data.</text>
</comment>
<evidence type="ECO:0000313" key="3">
    <source>
        <dbReference type="Proteomes" id="UP001216907"/>
    </source>
</evidence>
<reference evidence="2 3" key="1">
    <citation type="submission" date="2023-03" db="EMBL/GenBank/DDBJ databases">
        <title>Paludisphaera mucosa sp. nov. a novel planctomycete from northern fen.</title>
        <authorList>
            <person name="Ivanova A."/>
        </authorList>
    </citation>
    <scope>NUCLEOTIDE SEQUENCE [LARGE SCALE GENOMIC DNA]</scope>
    <source>
        <strain evidence="2 3">Pla2</strain>
    </source>
</reference>
<dbReference type="RefSeq" id="WP_277858750.1">
    <property type="nucleotide sequence ID" value="NZ_JARRAG010000001.1"/>
</dbReference>
<gene>
    <name evidence="2" type="ORF">PZE19_01170</name>
</gene>
<accession>A0ABT6F494</accession>
<evidence type="ECO:0000256" key="1">
    <source>
        <dbReference type="SAM" id="SignalP"/>
    </source>
</evidence>
<name>A0ABT6F494_9BACT</name>
<keyword evidence="1" id="KW-0732">Signal</keyword>
<evidence type="ECO:0008006" key="4">
    <source>
        <dbReference type="Google" id="ProtNLM"/>
    </source>
</evidence>
<protein>
    <recommendedName>
        <fullName evidence="4">SbsA Ig-like domain-containing protein</fullName>
    </recommendedName>
</protein>
<feature type="chain" id="PRO_5046626607" description="SbsA Ig-like domain-containing protein" evidence="1">
    <location>
        <begin position="23"/>
        <end position="398"/>
    </location>
</feature>
<keyword evidence="3" id="KW-1185">Reference proteome</keyword>
<organism evidence="2 3">
    <name type="scientific">Paludisphaera mucosa</name>
    <dbReference type="NCBI Taxonomy" id="3030827"/>
    <lineage>
        <taxon>Bacteria</taxon>
        <taxon>Pseudomonadati</taxon>
        <taxon>Planctomycetota</taxon>
        <taxon>Planctomycetia</taxon>
        <taxon>Isosphaerales</taxon>
        <taxon>Isosphaeraceae</taxon>
        <taxon>Paludisphaera</taxon>
    </lineage>
</organism>
<evidence type="ECO:0000313" key="2">
    <source>
        <dbReference type="EMBL" id="MDG3002386.1"/>
    </source>
</evidence>
<proteinExistence type="predicted"/>